<dbReference type="GO" id="GO:1990811">
    <property type="term" value="C:MWP complex"/>
    <property type="evidence" value="ECO:0007669"/>
    <property type="project" value="TreeGrafter"/>
</dbReference>
<organism evidence="1 2">
    <name type="scientific">Clytia hemisphaerica</name>
    <dbReference type="NCBI Taxonomy" id="252671"/>
    <lineage>
        <taxon>Eukaryota</taxon>
        <taxon>Metazoa</taxon>
        <taxon>Cnidaria</taxon>
        <taxon>Hydrozoa</taxon>
        <taxon>Hydroidolina</taxon>
        <taxon>Leptothecata</taxon>
        <taxon>Obeliida</taxon>
        <taxon>Clytiidae</taxon>
        <taxon>Clytia</taxon>
    </lineage>
</organism>
<dbReference type="InterPro" id="IPR052778">
    <property type="entry name" value="Centrosome-WD_assoc"/>
</dbReference>
<accession>A0A7M6DN76</accession>
<dbReference type="Pfam" id="PF00400">
    <property type="entry name" value="WD40"/>
    <property type="match status" value="1"/>
</dbReference>
<dbReference type="Gene3D" id="2.130.10.10">
    <property type="entry name" value="YVTN repeat-like/Quinoprotein amine dehydrogenase"/>
    <property type="match status" value="2"/>
</dbReference>
<sequence length="443" mass="50458">MNFSECFKQTGQLCKFSPNQKALANAAQYRLVIRDVKSLQIKALFTCLDNINHIEWSADSMFLLCAMYKRGIIQVWSLENTEWTCKIDHGSLGLVYARWSPDSRHILSTSDFKLRITVWSLINKAVSYIKFPKHSQKGLEFSKNGKYMAVAERRNHKDFISIFACDTWEMLKHFATDTKDLSDISFSPNGNMIAAWDSKLEYKVVIYSLDGRFISSYSAYDYALGVKSVTWSPTNQFLAVGSYDQQVRLLNNVTWKSICEFQHPPKITNPHTTIYLEIEKKNVLLPWETEPGTSRSQPSHYAVQDKPYQLPSIRPDAEKPNPKLGVGSVSFSYNSHYMATKNDNMPNVLWVWDLRSLKLVSLLVQCHAIKAFSWDPKEIRLALCAGTNKLYMWSLAGCLAVEVPGEGDIAVTSLTWHESGDSILLASKDQMCMCFLTNPEDSM</sequence>
<dbReference type="InterPro" id="IPR015943">
    <property type="entry name" value="WD40/YVTN_repeat-like_dom_sf"/>
</dbReference>
<proteinExistence type="predicted"/>
<protein>
    <recommendedName>
        <fullName evidence="3">WD repeat-containing protein WRAP73</fullName>
    </recommendedName>
</protein>
<dbReference type="EnsemblMetazoa" id="CLYHEMT017435.1">
    <property type="protein sequence ID" value="CLYHEMP017435.1"/>
    <property type="gene ID" value="CLYHEMG017435"/>
</dbReference>
<evidence type="ECO:0008006" key="3">
    <source>
        <dbReference type="Google" id="ProtNLM"/>
    </source>
</evidence>
<dbReference type="RefSeq" id="XP_066926151.1">
    <property type="nucleotide sequence ID" value="XM_067070050.1"/>
</dbReference>
<dbReference type="InterPro" id="IPR001680">
    <property type="entry name" value="WD40_rpt"/>
</dbReference>
<dbReference type="AlphaFoldDB" id="A0A7M6DN76"/>
<dbReference type="PANTHER" id="PTHR16220:SF0">
    <property type="entry name" value="WD REPEAT-CONTAINING PROTEIN WRAP73"/>
    <property type="match status" value="1"/>
</dbReference>
<keyword evidence="2" id="KW-1185">Reference proteome</keyword>
<dbReference type="GO" id="GO:0005815">
    <property type="term" value="C:microtubule organizing center"/>
    <property type="evidence" value="ECO:0007669"/>
    <property type="project" value="TreeGrafter"/>
</dbReference>
<dbReference type="PANTHER" id="PTHR16220">
    <property type="entry name" value="WD REPEAT PROTEIN 8-RELATED"/>
    <property type="match status" value="1"/>
</dbReference>
<dbReference type="SUPFAM" id="SSF50978">
    <property type="entry name" value="WD40 repeat-like"/>
    <property type="match status" value="1"/>
</dbReference>
<evidence type="ECO:0000313" key="2">
    <source>
        <dbReference type="Proteomes" id="UP000594262"/>
    </source>
</evidence>
<reference evidence="1" key="1">
    <citation type="submission" date="2021-01" db="UniProtKB">
        <authorList>
            <consortium name="EnsemblMetazoa"/>
        </authorList>
    </citation>
    <scope>IDENTIFICATION</scope>
</reference>
<evidence type="ECO:0000313" key="1">
    <source>
        <dbReference type="EnsemblMetazoa" id="CLYHEMP017435.1"/>
    </source>
</evidence>
<dbReference type="InterPro" id="IPR036322">
    <property type="entry name" value="WD40_repeat_dom_sf"/>
</dbReference>
<dbReference type="GeneID" id="136813536"/>
<dbReference type="SMART" id="SM00320">
    <property type="entry name" value="WD40"/>
    <property type="match status" value="7"/>
</dbReference>
<name>A0A7M6DN76_9CNID</name>
<dbReference type="Proteomes" id="UP000594262">
    <property type="component" value="Unplaced"/>
</dbReference>
<dbReference type="OrthoDB" id="308690at2759"/>